<accession>A0A0W0YIT8</accession>
<dbReference type="STRING" id="1122169.Lsha_2845"/>
<evidence type="ECO:0000313" key="1">
    <source>
        <dbReference type="EMBL" id="KTD56446.1"/>
    </source>
</evidence>
<evidence type="ECO:0000313" key="2">
    <source>
        <dbReference type="Proteomes" id="UP000054600"/>
    </source>
</evidence>
<comment type="caution">
    <text evidence="1">The sequence shown here is derived from an EMBL/GenBank/DDBJ whole genome shotgun (WGS) entry which is preliminary data.</text>
</comment>
<reference evidence="1 2" key="1">
    <citation type="submission" date="2015-11" db="EMBL/GenBank/DDBJ databases">
        <title>Genomic analysis of 38 Legionella species identifies large and diverse effector repertoires.</title>
        <authorList>
            <person name="Burstein D."/>
            <person name="Amaro F."/>
            <person name="Zusman T."/>
            <person name="Lifshitz Z."/>
            <person name="Cohen O."/>
            <person name="Gilbert J.A."/>
            <person name="Pupko T."/>
            <person name="Shuman H.A."/>
            <person name="Segal G."/>
        </authorList>
    </citation>
    <scope>NUCLEOTIDE SEQUENCE [LARGE SCALE GENOMIC DNA]</scope>
    <source>
        <strain evidence="1 2">ATCC 49655</strain>
    </source>
</reference>
<dbReference type="AlphaFoldDB" id="A0A0W0YIT8"/>
<dbReference type="OrthoDB" id="5639044at2"/>
<sequence>MPVFTNFKDLYQSLKSSWAAEAPEVTEMRLQDSVENNNDPNDMPLEVEKNLKSNLGPIDTEAEIKREEENNRFRP</sequence>
<dbReference type="eggNOG" id="ENOG5031F4F">
    <property type="taxonomic scope" value="Bacteria"/>
</dbReference>
<dbReference type="RefSeq" id="WP_018576541.1">
    <property type="nucleotide sequence ID" value="NZ_KB892387.1"/>
</dbReference>
<proteinExistence type="predicted"/>
<name>A0A0W0YIT8_9GAMM</name>
<protein>
    <submittedName>
        <fullName evidence="1">Uncharacterized protein</fullName>
    </submittedName>
</protein>
<dbReference type="EMBL" id="LNYW01000074">
    <property type="protein sequence ID" value="KTD56446.1"/>
    <property type="molecule type" value="Genomic_DNA"/>
</dbReference>
<dbReference type="Proteomes" id="UP000054600">
    <property type="component" value="Unassembled WGS sequence"/>
</dbReference>
<keyword evidence="2" id="KW-1185">Reference proteome</keyword>
<gene>
    <name evidence="1" type="ORF">Lsha_2845</name>
</gene>
<dbReference type="PATRIC" id="fig|1122169.6.peg.3270"/>
<organism evidence="1 2">
    <name type="scientific">Legionella shakespearei DSM 23087</name>
    <dbReference type="NCBI Taxonomy" id="1122169"/>
    <lineage>
        <taxon>Bacteria</taxon>
        <taxon>Pseudomonadati</taxon>
        <taxon>Pseudomonadota</taxon>
        <taxon>Gammaproteobacteria</taxon>
        <taxon>Legionellales</taxon>
        <taxon>Legionellaceae</taxon>
        <taxon>Legionella</taxon>
    </lineage>
</organism>